<comment type="caution">
    <text evidence="3">The sequence shown here is derived from an EMBL/GenBank/DDBJ whole genome shotgun (WGS) entry which is preliminary data.</text>
</comment>
<dbReference type="FunFam" id="1.25.40.10:FF:001488">
    <property type="entry name" value="pentatricopeptide repeat-containing protein At2g13600-like"/>
    <property type="match status" value="1"/>
</dbReference>
<dbReference type="AlphaFoldDB" id="A0AAD7LZV5"/>
<gene>
    <name evidence="3" type="ORF">O6P43_011663</name>
</gene>
<dbReference type="EMBL" id="JARAOO010000005">
    <property type="protein sequence ID" value="KAJ7967399.1"/>
    <property type="molecule type" value="Genomic_DNA"/>
</dbReference>
<keyword evidence="4" id="KW-1185">Reference proteome</keyword>
<dbReference type="SUPFAM" id="SSF48452">
    <property type="entry name" value="TPR-like"/>
    <property type="match status" value="1"/>
</dbReference>
<feature type="repeat" description="PPR" evidence="2">
    <location>
        <begin position="451"/>
        <end position="485"/>
    </location>
</feature>
<reference evidence="3" key="1">
    <citation type="journal article" date="2023" name="Science">
        <title>Elucidation of the pathway for biosynthesis of saponin adjuvants from the soapbark tree.</title>
        <authorList>
            <person name="Reed J."/>
            <person name="Orme A."/>
            <person name="El-Demerdash A."/>
            <person name="Owen C."/>
            <person name="Martin L.B.B."/>
            <person name="Misra R.C."/>
            <person name="Kikuchi S."/>
            <person name="Rejzek M."/>
            <person name="Martin A.C."/>
            <person name="Harkess A."/>
            <person name="Leebens-Mack J."/>
            <person name="Louveau T."/>
            <person name="Stephenson M.J."/>
            <person name="Osbourn A."/>
        </authorList>
    </citation>
    <scope>NUCLEOTIDE SEQUENCE</scope>
    <source>
        <strain evidence="3">S10</strain>
    </source>
</reference>
<organism evidence="3 4">
    <name type="scientific">Quillaja saponaria</name>
    <name type="common">Soap bark tree</name>
    <dbReference type="NCBI Taxonomy" id="32244"/>
    <lineage>
        <taxon>Eukaryota</taxon>
        <taxon>Viridiplantae</taxon>
        <taxon>Streptophyta</taxon>
        <taxon>Embryophyta</taxon>
        <taxon>Tracheophyta</taxon>
        <taxon>Spermatophyta</taxon>
        <taxon>Magnoliopsida</taxon>
        <taxon>eudicotyledons</taxon>
        <taxon>Gunneridae</taxon>
        <taxon>Pentapetalae</taxon>
        <taxon>rosids</taxon>
        <taxon>fabids</taxon>
        <taxon>Fabales</taxon>
        <taxon>Quillajaceae</taxon>
        <taxon>Quillaja</taxon>
    </lineage>
</organism>
<evidence type="ECO:0000256" key="1">
    <source>
        <dbReference type="ARBA" id="ARBA00022737"/>
    </source>
</evidence>
<name>A0AAD7LZV5_QUISA</name>
<dbReference type="InterPro" id="IPR002885">
    <property type="entry name" value="PPR_rpt"/>
</dbReference>
<dbReference type="Pfam" id="PF01535">
    <property type="entry name" value="PPR"/>
    <property type="match status" value="6"/>
</dbReference>
<protein>
    <submittedName>
        <fullName evidence="3">Pentatricopeptide repeat-containing protein</fullName>
    </submittedName>
</protein>
<dbReference type="PANTHER" id="PTHR47926:SF347">
    <property type="entry name" value="PENTATRICOPEPTIDE REPEAT-CONTAINING PROTEIN"/>
    <property type="match status" value="1"/>
</dbReference>
<dbReference type="Proteomes" id="UP001163823">
    <property type="component" value="Chromosome 5"/>
</dbReference>
<dbReference type="Pfam" id="PF20431">
    <property type="entry name" value="E_motif"/>
    <property type="match status" value="1"/>
</dbReference>
<dbReference type="NCBIfam" id="TIGR00756">
    <property type="entry name" value="PPR"/>
    <property type="match status" value="5"/>
</dbReference>
<feature type="repeat" description="PPR" evidence="2">
    <location>
        <begin position="199"/>
        <end position="234"/>
    </location>
</feature>
<accession>A0AAD7LZV5</accession>
<dbReference type="Pfam" id="PF13041">
    <property type="entry name" value="PPR_2"/>
    <property type="match status" value="3"/>
</dbReference>
<keyword evidence="1" id="KW-0677">Repeat</keyword>
<feature type="repeat" description="PPR" evidence="2">
    <location>
        <begin position="332"/>
        <end position="366"/>
    </location>
</feature>
<dbReference type="GO" id="GO:0009451">
    <property type="term" value="P:RNA modification"/>
    <property type="evidence" value="ECO:0007669"/>
    <property type="project" value="InterPro"/>
</dbReference>
<feature type="repeat" description="PPR" evidence="2">
    <location>
        <begin position="67"/>
        <end position="101"/>
    </location>
</feature>
<dbReference type="Gene3D" id="1.25.40.10">
    <property type="entry name" value="Tetratricopeptide repeat domain"/>
    <property type="match status" value="6"/>
</dbReference>
<evidence type="ECO:0000313" key="3">
    <source>
        <dbReference type="EMBL" id="KAJ7967399.1"/>
    </source>
</evidence>
<evidence type="ECO:0000313" key="4">
    <source>
        <dbReference type="Proteomes" id="UP001163823"/>
    </source>
</evidence>
<dbReference type="GO" id="GO:0003723">
    <property type="term" value="F:RNA binding"/>
    <property type="evidence" value="ECO:0007669"/>
    <property type="project" value="InterPro"/>
</dbReference>
<feature type="repeat" description="PPR" evidence="2">
    <location>
        <begin position="486"/>
        <end position="520"/>
    </location>
</feature>
<dbReference type="InterPro" id="IPR046960">
    <property type="entry name" value="PPR_At4g14850-like_plant"/>
</dbReference>
<dbReference type="PANTHER" id="PTHR47926">
    <property type="entry name" value="PENTATRICOPEPTIDE REPEAT-CONTAINING PROTEIN"/>
    <property type="match status" value="1"/>
</dbReference>
<dbReference type="PROSITE" id="PS51375">
    <property type="entry name" value="PPR"/>
    <property type="match status" value="5"/>
</dbReference>
<dbReference type="KEGG" id="qsa:O6P43_011663"/>
<proteinExistence type="predicted"/>
<evidence type="ECO:0000256" key="2">
    <source>
        <dbReference type="PROSITE-ProRule" id="PRU00708"/>
    </source>
</evidence>
<dbReference type="InterPro" id="IPR046848">
    <property type="entry name" value="E_motif"/>
</dbReference>
<dbReference type="InterPro" id="IPR011990">
    <property type="entry name" value="TPR-like_helical_dom_sf"/>
</dbReference>
<sequence>MLLKSSFLGTWKHSRWKKCLKHFTTLQQVPKFCHSRIVSTNILITQHVKTGELEAARHLFDGMPFRTVVSWNTMISGYSKWGRYDEALTLASCMHQCNVKLNESTFSKVLSSCAHSGSFCYGKQVHCLVLKSGSDNFDLVGSSLLYFYASCSKIEEAKQVFDELHDTNELLWSLMLVGYVQCNMMSEALDVFTKMPTQDVRAWTTLISGYAKSENGCKRVLELFGWMRSSKVLPNEFTFDCVIRACGRLGVLCAGKVVHGLLIKYGFEFDKSVGGAMIEFYCSCEVIDDAKRVYQNIGNTSSSVSNALIGGLIEVGRIEEAELIFGELTETHPISYNLMIKGYAMSDQIQKSKRLFEQMSTKTIISTNTMISVYSRNGELDKALNLFEETKGERNSVTLEFNDQGKLLHAHLIKTPFESNVYVGTALVDMYSKCGHLTDAQTSFGCIFSPNVAAWTALINGYAYHGLGSKAMSLFESMLDQGVAPNAATFVGVLSACSRAGLVDEGMRIFHSMERCYYVTPTVEHYTCVVVLLGQSGHLKEAEEFIKKMPIQADGVIWVALLNACWFWMDMEMGQSVADKLFNLDPKPTSAYVILSNIYAESGRWGKKLKMRDRLKSLEVKKDPGFSWIELNNRVHMFSVGDRTHPHSNSIYCTLEHITATDSVVRLNCFYNSVEG</sequence>